<dbReference type="PANTHER" id="PTHR43791">
    <property type="entry name" value="PERMEASE-RELATED"/>
    <property type="match status" value="1"/>
</dbReference>
<comment type="subcellular location">
    <subcellularLocation>
        <location evidence="1">Membrane</location>
        <topology evidence="1">Multi-pass membrane protein</topology>
    </subcellularLocation>
</comment>
<dbReference type="GO" id="GO:0016020">
    <property type="term" value="C:membrane"/>
    <property type="evidence" value="ECO:0007669"/>
    <property type="project" value="UniProtKB-SubCell"/>
</dbReference>
<keyword evidence="5 6" id="KW-0472">Membrane</keyword>
<evidence type="ECO:0000256" key="2">
    <source>
        <dbReference type="ARBA" id="ARBA00022448"/>
    </source>
</evidence>
<keyword evidence="8" id="KW-1185">Reference proteome</keyword>
<dbReference type="GO" id="GO:0022857">
    <property type="term" value="F:transmembrane transporter activity"/>
    <property type="evidence" value="ECO:0007669"/>
    <property type="project" value="TreeGrafter"/>
</dbReference>
<comment type="caution">
    <text evidence="7">The sequence shown here is derived from an EMBL/GenBank/DDBJ whole genome shotgun (WGS) entry which is preliminary data.</text>
</comment>
<keyword evidence="3 6" id="KW-0812">Transmembrane</keyword>
<keyword evidence="2" id="KW-0813">Transport</keyword>
<dbReference type="InterPro" id="IPR036259">
    <property type="entry name" value="MFS_trans_sf"/>
</dbReference>
<evidence type="ECO:0000256" key="6">
    <source>
        <dbReference type="SAM" id="Phobius"/>
    </source>
</evidence>
<dbReference type="RefSeq" id="XP_001830193.2">
    <property type="nucleotide sequence ID" value="XM_001830141.2"/>
</dbReference>
<evidence type="ECO:0000256" key="5">
    <source>
        <dbReference type="ARBA" id="ARBA00023136"/>
    </source>
</evidence>
<feature type="transmembrane region" description="Helical" evidence="6">
    <location>
        <begin position="222"/>
        <end position="244"/>
    </location>
</feature>
<dbReference type="SUPFAM" id="SSF103473">
    <property type="entry name" value="MFS general substrate transporter"/>
    <property type="match status" value="1"/>
</dbReference>
<protein>
    <submittedName>
        <fullName evidence="7">Uncharacterized protein</fullName>
    </submittedName>
</protein>
<evidence type="ECO:0000313" key="8">
    <source>
        <dbReference type="Proteomes" id="UP000001861"/>
    </source>
</evidence>
<dbReference type="HOGENOM" id="CLU_894329_0_0_1"/>
<sequence>MDDSPSKPRQLRPLALYLNPNATSSQAVATSSTYGSCIARLSPPMICANDERWYALCSSWIPQNATFTRLWPWRIEPLALSPPPAAVFSMISSKNQCLVLGTALLAMLATCANVSHLPIPRGHDGSQKTSEKRYRRILPWLGALYAMYIIDRSNLGLARIAGMEQDLQLRVSSRYSLVSGVYFIPNIVLLAAFYVFSSAMTACGAPMAYISSRLNGKLGVPGWSWIFILEGTLTMVLGLIGWMFQPGTPDHNQFLSKEHSQLILERIELDRNDSAQGSSSKMKLLSPLLDWKLWAFGWMYFCATVPGFAIG</sequence>
<dbReference type="eggNOG" id="KOG2533">
    <property type="taxonomic scope" value="Eukaryota"/>
</dbReference>
<reference evidence="7 8" key="1">
    <citation type="journal article" date="2010" name="Proc. Natl. Acad. Sci. U.S.A.">
        <title>Insights into evolution of multicellular fungi from the assembled chromosomes of the mushroom Coprinopsis cinerea (Coprinus cinereus).</title>
        <authorList>
            <person name="Stajich J.E."/>
            <person name="Wilke S.K."/>
            <person name="Ahren D."/>
            <person name="Au C.H."/>
            <person name="Birren B.W."/>
            <person name="Borodovsky M."/>
            <person name="Burns C."/>
            <person name="Canback B."/>
            <person name="Casselton L.A."/>
            <person name="Cheng C.K."/>
            <person name="Deng J."/>
            <person name="Dietrich F.S."/>
            <person name="Fargo D.C."/>
            <person name="Farman M.L."/>
            <person name="Gathman A.C."/>
            <person name="Goldberg J."/>
            <person name="Guigo R."/>
            <person name="Hoegger P.J."/>
            <person name="Hooker J.B."/>
            <person name="Huggins A."/>
            <person name="James T.Y."/>
            <person name="Kamada T."/>
            <person name="Kilaru S."/>
            <person name="Kodira C."/>
            <person name="Kues U."/>
            <person name="Kupfer D."/>
            <person name="Kwan H.S."/>
            <person name="Lomsadze A."/>
            <person name="Li W."/>
            <person name="Lilly W.W."/>
            <person name="Ma L.J."/>
            <person name="Mackey A.J."/>
            <person name="Manning G."/>
            <person name="Martin F."/>
            <person name="Muraguchi H."/>
            <person name="Natvig D.O."/>
            <person name="Palmerini H."/>
            <person name="Ramesh M.A."/>
            <person name="Rehmeyer C.J."/>
            <person name="Roe B.A."/>
            <person name="Shenoy N."/>
            <person name="Stanke M."/>
            <person name="Ter-Hovhannisyan V."/>
            <person name="Tunlid A."/>
            <person name="Velagapudi R."/>
            <person name="Vision T.J."/>
            <person name="Zeng Q."/>
            <person name="Zolan M.E."/>
            <person name="Pukkila P.J."/>
        </authorList>
    </citation>
    <scope>NUCLEOTIDE SEQUENCE [LARGE SCALE GENOMIC DNA]</scope>
    <source>
        <strain evidence="8">Okayama-7 / 130 / ATCC MYA-4618 / FGSC 9003</strain>
    </source>
</reference>
<keyword evidence="4 6" id="KW-1133">Transmembrane helix</keyword>
<dbReference type="EMBL" id="AACS02000003">
    <property type="protein sequence ID" value="EAU91671.2"/>
    <property type="molecule type" value="Genomic_DNA"/>
</dbReference>
<dbReference type="VEuPathDB" id="FungiDB:CC1G_09353"/>
<feature type="transmembrane region" description="Helical" evidence="6">
    <location>
        <begin position="182"/>
        <end position="210"/>
    </location>
</feature>
<dbReference type="OrthoDB" id="3021406at2759"/>
<evidence type="ECO:0000313" key="7">
    <source>
        <dbReference type="EMBL" id="EAU91671.2"/>
    </source>
</evidence>
<dbReference type="InParanoid" id="A8N5P8"/>
<evidence type="ECO:0000256" key="1">
    <source>
        <dbReference type="ARBA" id="ARBA00004141"/>
    </source>
</evidence>
<evidence type="ECO:0000256" key="3">
    <source>
        <dbReference type="ARBA" id="ARBA00022692"/>
    </source>
</evidence>
<dbReference type="Proteomes" id="UP000001861">
    <property type="component" value="Unassembled WGS sequence"/>
</dbReference>
<dbReference type="AlphaFoldDB" id="A8N5P8"/>
<accession>A8N5P8</accession>
<proteinExistence type="predicted"/>
<organism evidence="7 8">
    <name type="scientific">Coprinopsis cinerea (strain Okayama-7 / 130 / ATCC MYA-4618 / FGSC 9003)</name>
    <name type="common">Inky cap fungus</name>
    <name type="synonym">Hormographiella aspergillata</name>
    <dbReference type="NCBI Taxonomy" id="240176"/>
    <lineage>
        <taxon>Eukaryota</taxon>
        <taxon>Fungi</taxon>
        <taxon>Dikarya</taxon>
        <taxon>Basidiomycota</taxon>
        <taxon>Agaricomycotina</taxon>
        <taxon>Agaricomycetes</taxon>
        <taxon>Agaricomycetidae</taxon>
        <taxon>Agaricales</taxon>
        <taxon>Agaricineae</taxon>
        <taxon>Psathyrellaceae</taxon>
        <taxon>Coprinopsis</taxon>
    </lineage>
</organism>
<feature type="transmembrane region" description="Helical" evidence="6">
    <location>
        <begin position="98"/>
        <end position="119"/>
    </location>
</feature>
<dbReference type="PANTHER" id="PTHR43791:SF3">
    <property type="entry name" value="MAJOR FACILITATOR SUPERFAMILY (MFS) PROFILE DOMAIN-CONTAINING PROTEIN"/>
    <property type="match status" value="1"/>
</dbReference>
<dbReference type="GeneID" id="6006632"/>
<gene>
    <name evidence="7" type="ORF">CC1G_09353</name>
</gene>
<feature type="transmembrane region" description="Helical" evidence="6">
    <location>
        <begin position="291"/>
        <end position="310"/>
    </location>
</feature>
<evidence type="ECO:0000256" key="4">
    <source>
        <dbReference type="ARBA" id="ARBA00022989"/>
    </source>
</evidence>
<dbReference type="KEGG" id="cci:CC1G_09353"/>
<name>A8N5P8_COPC7</name>